<dbReference type="FunFam" id="3.40.50.720:FF:000009">
    <property type="entry name" value="Fatty oxidation complex, alpha subunit"/>
    <property type="match status" value="1"/>
</dbReference>
<dbReference type="InterPro" id="IPR013328">
    <property type="entry name" value="6PGD_dom2"/>
</dbReference>
<keyword evidence="3" id="KW-0520">NAD</keyword>
<name>A0A5K7ZA03_9BACT</name>
<evidence type="ECO:0000256" key="1">
    <source>
        <dbReference type="ARBA" id="ARBA00023002"/>
    </source>
</evidence>
<feature type="domain" description="3-hydroxyacyl-CoA dehydrogenase C-terminal" evidence="4">
    <location>
        <begin position="191"/>
        <end position="288"/>
    </location>
</feature>
<dbReference type="GO" id="GO:0006635">
    <property type="term" value="P:fatty acid beta-oxidation"/>
    <property type="evidence" value="ECO:0007669"/>
    <property type="project" value="TreeGrafter"/>
</dbReference>
<dbReference type="Gene3D" id="3.40.50.720">
    <property type="entry name" value="NAD(P)-binding Rossmann-like Domain"/>
    <property type="match status" value="1"/>
</dbReference>
<organism evidence="6 7">
    <name type="scientific">Desulfosarcina widdelii</name>
    <dbReference type="NCBI Taxonomy" id="947919"/>
    <lineage>
        <taxon>Bacteria</taxon>
        <taxon>Pseudomonadati</taxon>
        <taxon>Thermodesulfobacteriota</taxon>
        <taxon>Desulfobacteria</taxon>
        <taxon>Desulfobacterales</taxon>
        <taxon>Desulfosarcinaceae</taxon>
        <taxon>Desulfosarcina</taxon>
    </lineage>
</organism>
<evidence type="ECO:0000256" key="3">
    <source>
        <dbReference type="PIRSR" id="PIRSR000105-2"/>
    </source>
</evidence>
<sequence length="315" mass="35180">MFITEKPTIGVLGAGLMGHGLAQVFAVKGCDVTLYDRDEKILAASLDRIRDNLNVFVRLKIVADNEVEPTLKRIRRVNSLEEMCRDRMFIVEAVSENLSLKRKVFEEMEPLVPADTILSSNTSAISISIIAEGLQHPQRVLGTHFWNPPHIVPCVEVIKANQTDDDVFETVYRLMAQVGKTPVRVLKDVPGFLGNRMQHALWREAIKLVENGIASAEDVDKVVKSAFGLRLAFLGPLETADLAGLDLTHEIHQDLLPELDRSTTPSPLLEEKVKRGETGAKSGQGFHSWPPEKLKRLVEQRDSVLLRILQQVNSE</sequence>
<keyword evidence="7" id="KW-1185">Reference proteome</keyword>
<dbReference type="InterPro" id="IPR008927">
    <property type="entry name" value="6-PGluconate_DH-like_C_sf"/>
</dbReference>
<gene>
    <name evidence="6" type="ORF">DSCW_43960</name>
</gene>
<keyword evidence="1" id="KW-0560">Oxidoreductase</keyword>
<feature type="domain" description="3-hydroxyacyl-CoA dehydrogenase NAD binding" evidence="5">
    <location>
        <begin position="8"/>
        <end position="188"/>
    </location>
</feature>
<evidence type="ECO:0000313" key="7">
    <source>
        <dbReference type="Proteomes" id="UP000427769"/>
    </source>
</evidence>
<dbReference type="InterPro" id="IPR022694">
    <property type="entry name" value="3-OHacyl-CoA_DH"/>
</dbReference>
<dbReference type="PANTHER" id="PTHR48075:SF5">
    <property type="entry name" value="3-HYDROXYBUTYRYL-COA DEHYDROGENASE"/>
    <property type="match status" value="1"/>
</dbReference>
<dbReference type="InterPro" id="IPR006176">
    <property type="entry name" value="3-OHacyl-CoA_DH_NAD-bd"/>
</dbReference>
<accession>A0A5K7ZA03</accession>
<dbReference type="Gene3D" id="1.10.1040.10">
    <property type="entry name" value="N-(1-d-carboxylethyl)-l-norvaline Dehydrogenase, domain 2"/>
    <property type="match status" value="1"/>
</dbReference>
<dbReference type="OrthoDB" id="9775332at2"/>
<feature type="binding site" evidence="3">
    <location>
        <position position="36"/>
    </location>
    <ligand>
        <name>NAD(+)</name>
        <dbReference type="ChEBI" id="CHEBI:57540"/>
    </ligand>
</feature>
<reference evidence="6 7" key="1">
    <citation type="submission" date="2019-11" db="EMBL/GenBank/DDBJ databases">
        <title>Comparative genomics of hydrocarbon-degrading Desulfosarcina strains.</title>
        <authorList>
            <person name="Watanabe M."/>
            <person name="Kojima H."/>
            <person name="Fukui M."/>
        </authorList>
    </citation>
    <scope>NUCLEOTIDE SEQUENCE [LARGE SCALE GENOMIC DNA]</scope>
    <source>
        <strain evidence="6 7">PP31</strain>
    </source>
</reference>
<evidence type="ECO:0000313" key="6">
    <source>
        <dbReference type="EMBL" id="BBO76979.1"/>
    </source>
</evidence>
<feature type="binding site" evidence="3">
    <location>
        <position position="101"/>
    </location>
    <ligand>
        <name>NAD(+)</name>
        <dbReference type="ChEBI" id="CHEBI:57540"/>
    </ligand>
</feature>
<feature type="binding site" evidence="3">
    <location>
        <begin position="13"/>
        <end position="18"/>
    </location>
    <ligand>
        <name>NAD(+)</name>
        <dbReference type="ChEBI" id="CHEBI:57540"/>
    </ligand>
</feature>
<dbReference type="InterPro" id="IPR036291">
    <property type="entry name" value="NAD(P)-bd_dom_sf"/>
</dbReference>
<dbReference type="SUPFAM" id="SSF51735">
    <property type="entry name" value="NAD(P)-binding Rossmann-fold domains"/>
    <property type="match status" value="1"/>
</dbReference>
<feature type="binding site" evidence="3">
    <location>
        <position position="96"/>
    </location>
    <ligand>
        <name>NAD(+)</name>
        <dbReference type="ChEBI" id="CHEBI:57540"/>
    </ligand>
</feature>
<feature type="binding site" evidence="3">
    <location>
        <position position="281"/>
    </location>
    <ligand>
        <name>NAD(+)</name>
        <dbReference type="ChEBI" id="CHEBI:57540"/>
    </ligand>
</feature>
<dbReference type="AlphaFoldDB" id="A0A5K7ZA03"/>
<dbReference type="KEGG" id="dwd:DSCW_43960"/>
<dbReference type="GO" id="GO:0070403">
    <property type="term" value="F:NAD+ binding"/>
    <property type="evidence" value="ECO:0007669"/>
    <property type="project" value="InterPro"/>
</dbReference>
<feature type="site" description="Important for catalytic activity" evidence="2">
    <location>
        <position position="144"/>
    </location>
</feature>
<proteinExistence type="predicted"/>
<dbReference type="InterPro" id="IPR006108">
    <property type="entry name" value="3HC_DH_C"/>
</dbReference>
<evidence type="ECO:0000259" key="4">
    <source>
        <dbReference type="Pfam" id="PF00725"/>
    </source>
</evidence>
<dbReference type="Pfam" id="PF00725">
    <property type="entry name" value="3HCDH"/>
    <property type="match status" value="1"/>
</dbReference>
<dbReference type="Pfam" id="PF02737">
    <property type="entry name" value="3HCDH_N"/>
    <property type="match status" value="1"/>
</dbReference>
<evidence type="ECO:0000259" key="5">
    <source>
        <dbReference type="Pfam" id="PF02737"/>
    </source>
</evidence>
<dbReference type="PANTHER" id="PTHR48075">
    <property type="entry name" value="3-HYDROXYACYL-COA DEHYDROGENASE FAMILY PROTEIN"/>
    <property type="match status" value="1"/>
</dbReference>
<protein>
    <submittedName>
        <fullName evidence="6">3-hydroxyacyl-CoA dehydrogenase family protein</fullName>
    </submittedName>
</protein>
<dbReference type="PIRSF" id="PIRSF000105">
    <property type="entry name" value="HCDH"/>
    <property type="match status" value="1"/>
</dbReference>
<feature type="binding site" evidence="3">
    <location>
        <position position="123"/>
    </location>
    <ligand>
        <name>NAD(+)</name>
        <dbReference type="ChEBI" id="CHEBI:57540"/>
    </ligand>
</feature>
<dbReference type="Proteomes" id="UP000427769">
    <property type="component" value="Chromosome"/>
</dbReference>
<evidence type="ECO:0000256" key="2">
    <source>
        <dbReference type="PIRSR" id="PIRSR000105-1"/>
    </source>
</evidence>
<dbReference type="RefSeq" id="WP_155305772.1">
    <property type="nucleotide sequence ID" value="NZ_AP021875.1"/>
</dbReference>
<dbReference type="SUPFAM" id="SSF48179">
    <property type="entry name" value="6-phosphogluconate dehydrogenase C-terminal domain-like"/>
    <property type="match status" value="1"/>
</dbReference>
<dbReference type="GO" id="GO:0008691">
    <property type="term" value="F:3-hydroxybutyryl-CoA dehydrogenase activity"/>
    <property type="evidence" value="ECO:0007669"/>
    <property type="project" value="TreeGrafter"/>
</dbReference>
<dbReference type="EMBL" id="AP021875">
    <property type="protein sequence ID" value="BBO76979.1"/>
    <property type="molecule type" value="Genomic_DNA"/>
</dbReference>
<feature type="binding site" evidence="3">
    <location>
        <position position="147"/>
    </location>
    <ligand>
        <name>NAD(+)</name>
        <dbReference type="ChEBI" id="CHEBI:57540"/>
    </ligand>
</feature>